<dbReference type="AlphaFoldDB" id="A0A285J2P5"/>
<organism evidence="2 3">
    <name type="scientific">Paractinoplanes atraurantiacus</name>
    <dbReference type="NCBI Taxonomy" id="1036182"/>
    <lineage>
        <taxon>Bacteria</taxon>
        <taxon>Bacillati</taxon>
        <taxon>Actinomycetota</taxon>
        <taxon>Actinomycetes</taxon>
        <taxon>Micromonosporales</taxon>
        <taxon>Micromonosporaceae</taxon>
        <taxon>Paractinoplanes</taxon>
    </lineage>
</organism>
<proteinExistence type="predicted"/>
<evidence type="ECO:0000313" key="2">
    <source>
        <dbReference type="EMBL" id="SNY53636.1"/>
    </source>
</evidence>
<dbReference type="Pfam" id="PF13466">
    <property type="entry name" value="STAS_2"/>
    <property type="match status" value="1"/>
</dbReference>
<sequence>MASPSSPRTDSGGPARPASAAVRLRPLEITVLRHPLGVRLRGEVDLATVPRLEPVLELLLDAPGDVVVDLGGVTFLDVGGGRALARTALLLRPTGRQVHLRAASPFVCRVLFLLGWADLFVLPEPA</sequence>
<dbReference type="InterPro" id="IPR058548">
    <property type="entry name" value="MlaB-like_STAS"/>
</dbReference>
<dbReference type="Gene3D" id="3.30.750.24">
    <property type="entry name" value="STAS domain"/>
    <property type="match status" value="1"/>
</dbReference>
<dbReference type="InterPro" id="IPR002645">
    <property type="entry name" value="STAS_dom"/>
</dbReference>
<dbReference type="EMBL" id="OBDY01000014">
    <property type="protein sequence ID" value="SNY53636.1"/>
    <property type="molecule type" value="Genomic_DNA"/>
</dbReference>
<accession>A0A285J2P5</accession>
<evidence type="ECO:0000313" key="3">
    <source>
        <dbReference type="Proteomes" id="UP000219612"/>
    </source>
</evidence>
<name>A0A285J2P5_9ACTN</name>
<dbReference type="InterPro" id="IPR036513">
    <property type="entry name" value="STAS_dom_sf"/>
</dbReference>
<keyword evidence="3" id="KW-1185">Reference proteome</keyword>
<dbReference type="SUPFAM" id="SSF52091">
    <property type="entry name" value="SpoIIaa-like"/>
    <property type="match status" value="1"/>
</dbReference>
<dbReference type="Proteomes" id="UP000219612">
    <property type="component" value="Unassembled WGS sequence"/>
</dbReference>
<feature type="domain" description="STAS" evidence="1">
    <location>
        <begin position="38"/>
        <end position="126"/>
    </location>
</feature>
<dbReference type="CDD" id="cd07043">
    <property type="entry name" value="STAS_anti-anti-sigma_factors"/>
    <property type="match status" value="1"/>
</dbReference>
<gene>
    <name evidence="2" type="ORF">SAMN05421748_114107</name>
</gene>
<dbReference type="PROSITE" id="PS50801">
    <property type="entry name" value="STAS"/>
    <property type="match status" value="1"/>
</dbReference>
<reference evidence="3" key="1">
    <citation type="submission" date="2017-09" db="EMBL/GenBank/DDBJ databases">
        <authorList>
            <person name="Varghese N."/>
            <person name="Submissions S."/>
        </authorList>
    </citation>
    <scope>NUCLEOTIDE SEQUENCE [LARGE SCALE GENOMIC DNA]</scope>
    <source>
        <strain evidence="3">CGMCC 4.6857</strain>
    </source>
</reference>
<evidence type="ECO:0000259" key="1">
    <source>
        <dbReference type="PROSITE" id="PS50801"/>
    </source>
</evidence>
<protein>
    <submittedName>
        <fullName evidence="2">Anti-anti-sigma factor</fullName>
    </submittedName>
</protein>
<dbReference type="RefSeq" id="WP_097323192.1">
    <property type="nucleotide sequence ID" value="NZ_OBDY01000014.1"/>
</dbReference>